<name>A0A917YPN4_9RHOB</name>
<evidence type="ECO:0000256" key="4">
    <source>
        <dbReference type="ARBA" id="ARBA00022475"/>
    </source>
</evidence>
<feature type="domain" description="ABC transmembrane type-1" evidence="10">
    <location>
        <begin position="208"/>
        <end position="388"/>
    </location>
</feature>
<feature type="transmembrane region" description="Helical" evidence="9">
    <location>
        <begin position="327"/>
        <end position="348"/>
    </location>
</feature>
<keyword evidence="4" id="KW-1003">Cell membrane</keyword>
<feature type="transmembrane region" description="Helical" evidence="9">
    <location>
        <begin position="253"/>
        <end position="269"/>
    </location>
</feature>
<dbReference type="SUPFAM" id="SSF161098">
    <property type="entry name" value="MetI-like"/>
    <property type="match status" value="1"/>
</dbReference>
<feature type="transmembrane region" description="Helical" evidence="9">
    <location>
        <begin position="212"/>
        <end position="233"/>
    </location>
</feature>
<dbReference type="Pfam" id="PF00528">
    <property type="entry name" value="BPD_transp_1"/>
    <property type="match status" value="1"/>
</dbReference>
<dbReference type="PROSITE" id="PS50928">
    <property type="entry name" value="ABC_TM1"/>
    <property type="match status" value="1"/>
</dbReference>
<dbReference type="OrthoDB" id="9799271at2"/>
<dbReference type="RefSeq" id="WP_146284747.1">
    <property type="nucleotide sequence ID" value="NZ_BMLP01000016.1"/>
</dbReference>
<keyword evidence="12" id="KW-1185">Reference proteome</keyword>
<keyword evidence="7 9" id="KW-0472">Membrane</keyword>
<evidence type="ECO:0000256" key="1">
    <source>
        <dbReference type="ARBA" id="ARBA00004651"/>
    </source>
</evidence>
<dbReference type="PANTHER" id="PTHR30151:SF25">
    <property type="entry name" value="TAURINE TRANSPORT SYSTEM PERMEASE PROTEIN TAUC"/>
    <property type="match status" value="1"/>
</dbReference>
<dbReference type="InterPro" id="IPR000515">
    <property type="entry name" value="MetI-like"/>
</dbReference>
<proteinExistence type="inferred from homology"/>
<evidence type="ECO:0000256" key="5">
    <source>
        <dbReference type="ARBA" id="ARBA00022692"/>
    </source>
</evidence>
<dbReference type="GO" id="GO:0005886">
    <property type="term" value="C:plasma membrane"/>
    <property type="evidence" value="ECO:0007669"/>
    <property type="project" value="UniProtKB-SubCell"/>
</dbReference>
<evidence type="ECO:0000259" key="10">
    <source>
        <dbReference type="PROSITE" id="PS50928"/>
    </source>
</evidence>
<evidence type="ECO:0000313" key="11">
    <source>
        <dbReference type="EMBL" id="GGO39121.1"/>
    </source>
</evidence>
<sequence length="402" mass="43512">MIVLLTYLGLFLGSWSVLRLLSPRKPRPVFGDIAAIRPNRWAQLLSIIAVLAIWGGFTGSRLVPLHVPGPFLGQTGFDYGTNGPDGAAEGRVTIIVHRPEDKPDPLSLPVGKTVFATPAWRSTLIRPTDKDTPGTQIVTVEGLPISPGQSAPVPHGHVVLTPKGALSFTPDPGWQMEPIWLPAPEAVAARFWEIARNGYQNTALWEHLGYSLLRVLAGLVLGALVGIPLGYAMALSGWFRGWFDPIVEFMRPVPPLALIPLIIIWFGIWESGKIVLLFLAALWIMVIAARSGASAVRLSKVHAAYSLGASRMQVLRHILIPNSLPEIFTGLRVALGVCWGTVVAAELVAAEKGAGMMILVASKFQLTDIVVMGIILIGIIGYAIDILMRWAEARLVPWKGRG</sequence>
<evidence type="ECO:0000313" key="12">
    <source>
        <dbReference type="Proteomes" id="UP000598196"/>
    </source>
</evidence>
<reference evidence="11 12" key="1">
    <citation type="journal article" date="2014" name="Int. J. Syst. Evol. Microbiol.">
        <title>Complete genome sequence of Corynebacterium casei LMG S-19264T (=DSM 44701T), isolated from a smear-ripened cheese.</title>
        <authorList>
            <consortium name="US DOE Joint Genome Institute (JGI-PGF)"/>
            <person name="Walter F."/>
            <person name="Albersmeier A."/>
            <person name="Kalinowski J."/>
            <person name="Ruckert C."/>
        </authorList>
    </citation>
    <scope>NUCLEOTIDE SEQUENCE [LARGE SCALE GENOMIC DNA]</scope>
    <source>
        <strain evidence="11 12">CGMCC 1.7029</strain>
    </source>
</reference>
<feature type="transmembrane region" description="Helical" evidence="9">
    <location>
        <begin position="369"/>
        <end position="391"/>
    </location>
</feature>
<evidence type="ECO:0000256" key="7">
    <source>
        <dbReference type="ARBA" id="ARBA00023136"/>
    </source>
</evidence>
<comment type="function">
    <text evidence="8">Probably part of an ABC transporter complex. Probably responsible for the translocation of the substrate across the membrane.</text>
</comment>
<dbReference type="AlphaFoldDB" id="A0A917YPN4"/>
<evidence type="ECO:0000256" key="9">
    <source>
        <dbReference type="RuleBase" id="RU363032"/>
    </source>
</evidence>
<dbReference type="CDD" id="cd06261">
    <property type="entry name" value="TM_PBP2"/>
    <property type="match status" value="1"/>
</dbReference>
<feature type="transmembrane region" description="Helical" evidence="9">
    <location>
        <begin position="43"/>
        <end position="63"/>
    </location>
</feature>
<dbReference type="PANTHER" id="PTHR30151">
    <property type="entry name" value="ALKANE SULFONATE ABC TRANSPORTER-RELATED, MEMBRANE SUBUNIT"/>
    <property type="match status" value="1"/>
</dbReference>
<keyword evidence="6 9" id="KW-1133">Transmembrane helix</keyword>
<gene>
    <name evidence="11" type="ORF">GCM10010991_37470</name>
</gene>
<dbReference type="GO" id="GO:0010438">
    <property type="term" value="P:cellular response to sulfur starvation"/>
    <property type="evidence" value="ECO:0007669"/>
    <property type="project" value="TreeGrafter"/>
</dbReference>
<keyword evidence="5 9" id="KW-0812">Transmembrane</keyword>
<evidence type="ECO:0000256" key="2">
    <source>
        <dbReference type="ARBA" id="ARBA00009306"/>
    </source>
</evidence>
<protein>
    <recommendedName>
        <fullName evidence="10">ABC transmembrane type-1 domain-containing protein</fullName>
    </recommendedName>
</protein>
<dbReference type="InterPro" id="IPR035906">
    <property type="entry name" value="MetI-like_sf"/>
</dbReference>
<dbReference type="Proteomes" id="UP000598196">
    <property type="component" value="Unassembled WGS sequence"/>
</dbReference>
<dbReference type="FunFam" id="1.10.3720.10:FF:000003">
    <property type="entry name" value="Aliphatic sulfonate ABC transporter permease"/>
    <property type="match status" value="1"/>
</dbReference>
<comment type="caution">
    <text evidence="11">The sequence shown here is derived from an EMBL/GenBank/DDBJ whole genome shotgun (WGS) entry which is preliminary data.</text>
</comment>
<dbReference type="Gene3D" id="1.10.3720.10">
    <property type="entry name" value="MetI-like"/>
    <property type="match status" value="1"/>
</dbReference>
<comment type="subcellular location">
    <subcellularLocation>
        <location evidence="1 9">Cell membrane</location>
        <topology evidence="1 9">Multi-pass membrane protein</topology>
    </subcellularLocation>
</comment>
<comment type="similarity">
    <text evidence="2 9">Belongs to the binding-protein-dependent transport system permease family.</text>
</comment>
<feature type="transmembrane region" description="Helical" evidence="9">
    <location>
        <begin position="274"/>
        <end position="293"/>
    </location>
</feature>
<evidence type="ECO:0000256" key="6">
    <source>
        <dbReference type="ARBA" id="ARBA00022989"/>
    </source>
</evidence>
<dbReference type="EMBL" id="BMLP01000016">
    <property type="protein sequence ID" value="GGO39121.1"/>
    <property type="molecule type" value="Genomic_DNA"/>
</dbReference>
<evidence type="ECO:0000256" key="8">
    <source>
        <dbReference type="ARBA" id="ARBA00056719"/>
    </source>
</evidence>
<keyword evidence="3 9" id="KW-0813">Transport</keyword>
<organism evidence="11 12">
    <name type="scientific">Gemmobacter aquaticus</name>
    <dbReference type="NCBI Taxonomy" id="490185"/>
    <lineage>
        <taxon>Bacteria</taxon>
        <taxon>Pseudomonadati</taxon>
        <taxon>Pseudomonadota</taxon>
        <taxon>Alphaproteobacteria</taxon>
        <taxon>Rhodobacterales</taxon>
        <taxon>Paracoccaceae</taxon>
        <taxon>Gemmobacter</taxon>
    </lineage>
</organism>
<dbReference type="GO" id="GO:0042918">
    <property type="term" value="P:alkanesulfonate transmembrane transport"/>
    <property type="evidence" value="ECO:0007669"/>
    <property type="project" value="UniProtKB-ARBA"/>
</dbReference>
<evidence type="ECO:0000256" key="3">
    <source>
        <dbReference type="ARBA" id="ARBA00022448"/>
    </source>
</evidence>
<accession>A0A917YPN4</accession>